<dbReference type="AlphaFoldDB" id="A0AA88JE00"/>
<feature type="region of interest" description="Disordered" evidence="1">
    <location>
        <begin position="47"/>
        <end position="77"/>
    </location>
</feature>
<feature type="compositionally biased region" description="Basic and acidic residues" evidence="1">
    <location>
        <begin position="47"/>
        <end position="58"/>
    </location>
</feature>
<name>A0AA88JE00_FICCA</name>
<proteinExistence type="predicted"/>
<keyword evidence="4" id="KW-1185">Reference proteome</keyword>
<gene>
    <name evidence="3" type="ORF">TIFTF001_038609</name>
</gene>
<evidence type="ECO:0000313" key="3">
    <source>
        <dbReference type="EMBL" id="GMN69562.1"/>
    </source>
</evidence>
<accession>A0AA88JE00</accession>
<evidence type="ECO:0008006" key="5">
    <source>
        <dbReference type="Google" id="ProtNLM"/>
    </source>
</evidence>
<evidence type="ECO:0000313" key="4">
    <source>
        <dbReference type="Proteomes" id="UP001187192"/>
    </source>
</evidence>
<feature type="compositionally biased region" description="Basic and acidic residues" evidence="1">
    <location>
        <begin position="67"/>
        <end position="77"/>
    </location>
</feature>
<dbReference type="EMBL" id="BTGU01000877">
    <property type="protein sequence ID" value="GMN69562.1"/>
    <property type="molecule type" value="Genomic_DNA"/>
</dbReference>
<dbReference type="Proteomes" id="UP001187192">
    <property type="component" value="Unassembled WGS sequence"/>
</dbReference>
<keyword evidence="2" id="KW-0732">Signal</keyword>
<comment type="caution">
    <text evidence="3">The sequence shown here is derived from an EMBL/GenBank/DDBJ whole genome shotgun (WGS) entry which is preliminary data.</text>
</comment>
<organism evidence="3 4">
    <name type="scientific">Ficus carica</name>
    <name type="common">Common fig</name>
    <dbReference type="NCBI Taxonomy" id="3494"/>
    <lineage>
        <taxon>Eukaryota</taxon>
        <taxon>Viridiplantae</taxon>
        <taxon>Streptophyta</taxon>
        <taxon>Embryophyta</taxon>
        <taxon>Tracheophyta</taxon>
        <taxon>Spermatophyta</taxon>
        <taxon>Magnoliopsida</taxon>
        <taxon>eudicotyledons</taxon>
        <taxon>Gunneridae</taxon>
        <taxon>Pentapetalae</taxon>
        <taxon>rosids</taxon>
        <taxon>fabids</taxon>
        <taxon>Rosales</taxon>
        <taxon>Moraceae</taxon>
        <taxon>Ficeae</taxon>
        <taxon>Ficus</taxon>
    </lineage>
</organism>
<protein>
    <recommendedName>
        <fullName evidence="5">Secreted protein</fullName>
    </recommendedName>
</protein>
<feature type="signal peptide" evidence="2">
    <location>
        <begin position="1"/>
        <end position="29"/>
    </location>
</feature>
<reference evidence="3" key="1">
    <citation type="submission" date="2023-07" db="EMBL/GenBank/DDBJ databases">
        <title>draft genome sequence of fig (Ficus carica).</title>
        <authorList>
            <person name="Takahashi T."/>
            <person name="Nishimura K."/>
        </authorList>
    </citation>
    <scope>NUCLEOTIDE SEQUENCE</scope>
</reference>
<feature type="chain" id="PRO_5041696870" description="Secreted protein" evidence="2">
    <location>
        <begin position="30"/>
        <end position="77"/>
    </location>
</feature>
<evidence type="ECO:0000256" key="1">
    <source>
        <dbReference type="SAM" id="MobiDB-lite"/>
    </source>
</evidence>
<dbReference type="Gramene" id="FCD_00035344-RA">
    <property type="protein sequence ID" value="FCD_00035344-RA:cds"/>
    <property type="gene ID" value="FCD_00035344"/>
</dbReference>
<sequence length="77" mass="8294">MCSLRSLSPTPSHLSQLLSLSLTVAGAYAKAAENLGQRCHPMNIRSDEIWNHGGEKTGSKPPANFRGDGDTVRTRSD</sequence>
<evidence type="ECO:0000256" key="2">
    <source>
        <dbReference type="SAM" id="SignalP"/>
    </source>
</evidence>